<name>A0ABU2D484_9EURY</name>
<reference evidence="2" key="1">
    <citation type="submission" date="2023-07" db="EMBL/GenBank/DDBJ databases">
        <title>Whole-genome sequencing of a new Methanosarcina sp. Z-7115.</title>
        <authorList>
            <person name="Zhilina T.N."/>
            <person name="Merkel A.Y."/>
        </authorList>
    </citation>
    <scope>NUCLEOTIDE SEQUENCE [LARGE SCALE GENOMIC DNA]</scope>
    <source>
        <strain evidence="2">Z-7115</strain>
    </source>
</reference>
<accession>A0ABU2D484</accession>
<organism evidence="1 2">
    <name type="scientific">Methanosarcina baikalica</name>
    <dbReference type="NCBI Taxonomy" id="3073890"/>
    <lineage>
        <taxon>Archaea</taxon>
        <taxon>Methanobacteriati</taxon>
        <taxon>Methanobacteriota</taxon>
        <taxon>Stenosarchaea group</taxon>
        <taxon>Methanomicrobia</taxon>
        <taxon>Methanosarcinales</taxon>
        <taxon>Methanosarcinaceae</taxon>
        <taxon>Methanosarcina</taxon>
    </lineage>
</organism>
<dbReference type="RefSeq" id="WP_310576824.1">
    <property type="nucleotide sequence ID" value="NZ_JAVKPK010000068.1"/>
</dbReference>
<sequence length="57" mass="6173">MTEIAVIVGDAIAEMDASRFRKLGVPTIPVNTGKECYMDAKPVENTSTDAYLEIPIS</sequence>
<evidence type="ECO:0000313" key="2">
    <source>
        <dbReference type="Proteomes" id="UP001246244"/>
    </source>
</evidence>
<dbReference type="Proteomes" id="UP001246244">
    <property type="component" value="Unassembled WGS sequence"/>
</dbReference>
<dbReference type="EMBL" id="JAVKPK010000068">
    <property type="protein sequence ID" value="MDR7666795.1"/>
    <property type="molecule type" value="Genomic_DNA"/>
</dbReference>
<keyword evidence="2" id="KW-1185">Reference proteome</keyword>
<gene>
    <name evidence="1" type="ORF">RG963_13600</name>
</gene>
<proteinExistence type="predicted"/>
<evidence type="ECO:0000313" key="1">
    <source>
        <dbReference type="EMBL" id="MDR7666795.1"/>
    </source>
</evidence>
<protein>
    <submittedName>
        <fullName evidence="1">Uncharacterized protein</fullName>
    </submittedName>
</protein>
<comment type="caution">
    <text evidence="1">The sequence shown here is derived from an EMBL/GenBank/DDBJ whole genome shotgun (WGS) entry which is preliminary data.</text>
</comment>